<dbReference type="AlphaFoldDB" id="A0A9W8MK12"/>
<feature type="region of interest" description="Disordered" evidence="1">
    <location>
        <begin position="1"/>
        <end position="21"/>
    </location>
</feature>
<gene>
    <name evidence="2" type="ORF">H1R20_g3556</name>
</gene>
<dbReference type="EMBL" id="JANBPK010000740">
    <property type="protein sequence ID" value="KAJ2933531.1"/>
    <property type="molecule type" value="Genomic_DNA"/>
</dbReference>
<feature type="region of interest" description="Disordered" evidence="1">
    <location>
        <begin position="33"/>
        <end position="55"/>
    </location>
</feature>
<reference evidence="2" key="1">
    <citation type="submission" date="2022-06" db="EMBL/GenBank/DDBJ databases">
        <title>Genome Sequence of Candolleomyces eurysporus.</title>
        <authorList>
            <person name="Buettner E."/>
        </authorList>
    </citation>
    <scope>NUCLEOTIDE SEQUENCE</scope>
    <source>
        <strain evidence="2">VTCC 930004</strain>
    </source>
</reference>
<proteinExistence type="predicted"/>
<dbReference type="OrthoDB" id="3082386at2759"/>
<accession>A0A9W8MK12</accession>
<dbReference type="Proteomes" id="UP001140091">
    <property type="component" value="Unassembled WGS sequence"/>
</dbReference>
<name>A0A9W8MK12_9AGAR</name>
<protein>
    <submittedName>
        <fullName evidence="2">Uncharacterized protein</fullName>
    </submittedName>
</protein>
<organism evidence="2 3">
    <name type="scientific">Candolleomyces eurysporus</name>
    <dbReference type="NCBI Taxonomy" id="2828524"/>
    <lineage>
        <taxon>Eukaryota</taxon>
        <taxon>Fungi</taxon>
        <taxon>Dikarya</taxon>
        <taxon>Basidiomycota</taxon>
        <taxon>Agaricomycotina</taxon>
        <taxon>Agaricomycetes</taxon>
        <taxon>Agaricomycetidae</taxon>
        <taxon>Agaricales</taxon>
        <taxon>Agaricineae</taxon>
        <taxon>Psathyrellaceae</taxon>
        <taxon>Candolleomyces</taxon>
    </lineage>
</organism>
<feature type="non-terminal residue" evidence="2">
    <location>
        <position position="55"/>
    </location>
</feature>
<evidence type="ECO:0000256" key="1">
    <source>
        <dbReference type="SAM" id="MobiDB-lite"/>
    </source>
</evidence>
<sequence length="55" mass="6211">MPGLQLCRLPHRPNTDSNPSLFLRMPPMWLRNTNLNTNDRASDPDSAYATDDVPS</sequence>
<keyword evidence="3" id="KW-1185">Reference proteome</keyword>
<evidence type="ECO:0000313" key="3">
    <source>
        <dbReference type="Proteomes" id="UP001140091"/>
    </source>
</evidence>
<comment type="caution">
    <text evidence="2">The sequence shown here is derived from an EMBL/GenBank/DDBJ whole genome shotgun (WGS) entry which is preliminary data.</text>
</comment>
<evidence type="ECO:0000313" key="2">
    <source>
        <dbReference type="EMBL" id="KAJ2933531.1"/>
    </source>
</evidence>